<comment type="caution">
    <text evidence="1">The sequence shown here is derived from an EMBL/GenBank/DDBJ whole genome shotgun (WGS) entry which is preliminary data.</text>
</comment>
<gene>
    <name evidence="1" type="ORF">LCGC14_0777700</name>
</gene>
<dbReference type="AlphaFoldDB" id="A0A0F9SGA8"/>
<reference evidence="1" key="1">
    <citation type="journal article" date="2015" name="Nature">
        <title>Complex archaea that bridge the gap between prokaryotes and eukaryotes.</title>
        <authorList>
            <person name="Spang A."/>
            <person name="Saw J.H."/>
            <person name="Jorgensen S.L."/>
            <person name="Zaremba-Niedzwiedzka K."/>
            <person name="Martijn J."/>
            <person name="Lind A.E."/>
            <person name="van Eijk R."/>
            <person name="Schleper C."/>
            <person name="Guy L."/>
            <person name="Ettema T.J."/>
        </authorList>
    </citation>
    <scope>NUCLEOTIDE SEQUENCE</scope>
</reference>
<accession>A0A0F9SGA8</accession>
<protein>
    <submittedName>
        <fullName evidence="1">Uncharacterized protein</fullName>
    </submittedName>
</protein>
<proteinExistence type="predicted"/>
<sequence length="578" mass="61855">MVQEKRTGRLRLLGLVGDGDDILRSIVDRHDILLGKLVGEVGLGNILYGIEDPTRQKVQILEATATADLTLTTSAASITGDGDSSKVRIIIPLPGDWLIEAAIDFDITATDPDACIGELYVDDSGSPETGRAVYWPTPDLNRATVPQRWKVTTTAINTPVELKAKKDGAGGTAIARGGANNTRLTAIGGGGAADIRLSNHGLLEGLSDISDHAYASLIDGTRAFTGVVAGIFPTEHAHLATKEYVDSAIHFIEDYFFNNTASSYSGIYFKMLDTPTGEAESTFQSGSLGEGDDQALFNFATDAGAPGVTTLEAGVYTGHIHARVTLSNKRPVKIHFKVYFRDNGSETLVATSEETDFLTNSATEYNIHAVLTADVTIATTDRLIIKWFANVDSTPSSNVIVELFAEGTNASRFQVPVTTDVLNQVFLRQDGTKVGSTSQAQDFGSNGIKADKLAESTGNSHIEVANALKLTENDTAVKTDAEYIRGQATTGSVALDLRSSLIINLDSNSNETGASVTIRRHASSTDMIRLTEEASIYLLEKAAADADVPAYGQIWVKTGTPNELWFTRDDGTEIRLDV</sequence>
<evidence type="ECO:0000313" key="1">
    <source>
        <dbReference type="EMBL" id="KKN36031.1"/>
    </source>
</evidence>
<dbReference type="EMBL" id="LAZR01001993">
    <property type="protein sequence ID" value="KKN36031.1"/>
    <property type="molecule type" value="Genomic_DNA"/>
</dbReference>
<organism evidence="1">
    <name type="scientific">marine sediment metagenome</name>
    <dbReference type="NCBI Taxonomy" id="412755"/>
    <lineage>
        <taxon>unclassified sequences</taxon>
        <taxon>metagenomes</taxon>
        <taxon>ecological metagenomes</taxon>
    </lineage>
</organism>
<name>A0A0F9SGA8_9ZZZZ</name>